<keyword evidence="2" id="KW-1185">Reference proteome</keyword>
<organism evidence="1 2">
    <name type="scientific">Bacteroides helcogenes (strain ATCC 35417 / DSM 20613 / JCM 6297 / CCUG 15421 / P 36-108)</name>
    <dbReference type="NCBI Taxonomy" id="693979"/>
    <lineage>
        <taxon>Bacteria</taxon>
        <taxon>Pseudomonadati</taxon>
        <taxon>Bacteroidota</taxon>
        <taxon>Bacteroidia</taxon>
        <taxon>Bacteroidales</taxon>
        <taxon>Bacteroidaceae</taxon>
        <taxon>Bacteroides</taxon>
    </lineage>
</organism>
<proteinExistence type="predicted"/>
<protein>
    <recommendedName>
        <fullName evidence="3">Lipoprotein</fullName>
    </recommendedName>
</protein>
<reference key="1">
    <citation type="submission" date="2010-11" db="EMBL/GenBank/DDBJ databases">
        <title>The complete genome of Bacteroides helcogenes P 36-108.</title>
        <authorList>
            <consortium name="US DOE Joint Genome Institute (JGI-PGF)"/>
            <person name="Lucas S."/>
            <person name="Copeland A."/>
            <person name="Lapidus A."/>
            <person name="Bruce D."/>
            <person name="Goodwin L."/>
            <person name="Pitluck S."/>
            <person name="Kyrpides N."/>
            <person name="Mavromatis K."/>
            <person name="Ivanova N."/>
            <person name="Zeytun A."/>
            <person name="Brettin T."/>
            <person name="Detter J.C."/>
            <person name="Tapia R."/>
            <person name="Han C."/>
            <person name="Land M."/>
            <person name="Hauser L."/>
            <person name="Markowitz V."/>
            <person name="Cheng J.-F."/>
            <person name="Hugenholtz P."/>
            <person name="Woyke T."/>
            <person name="Wu D."/>
            <person name="Gronow S."/>
            <person name="Wellnitz S."/>
            <person name="Brambilla E."/>
            <person name="Klenk H.-P."/>
            <person name="Eisen J.A."/>
        </authorList>
    </citation>
    <scope>NUCLEOTIDE SEQUENCE</scope>
    <source>
        <strain>P 36-108</strain>
    </source>
</reference>
<dbReference type="STRING" id="693979.Bache_1036"/>
<dbReference type="Proteomes" id="UP000008630">
    <property type="component" value="Chromosome"/>
</dbReference>
<evidence type="ECO:0008006" key="3">
    <source>
        <dbReference type="Google" id="ProtNLM"/>
    </source>
</evidence>
<evidence type="ECO:0000313" key="2">
    <source>
        <dbReference type="Proteomes" id="UP000008630"/>
    </source>
</evidence>
<dbReference type="PATRIC" id="fig|693979.3.peg.1103"/>
<accession>E6SRA2</accession>
<name>E6SRA2_BACT6</name>
<dbReference type="PROSITE" id="PS51257">
    <property type="entry name" value="PROKAR_LIPOPROTEIN"/>
    <property type="match status" value="1"/>
</dbReference>
<dbReference type="RefSeq" id="WP_013546659.1">
    <property type="nucleotide sequence ID" value="NC_014933.1"/>
</dbReference>
<sequence>MRKKHIWLLLSLVTFISGCDYVGGYCYYIENRLPDATVTVKTHRKGYQYPTEIKDSIFIILPNEKKLINVTPTGICGKHEHPSDIMAEGYHELGELEVFVDGRKVENDFWDRKYWEYTTEELEGTYLLIIDEQIITRTP</sequence>
<reference evidence="1 2" key="2">
    <citation type="journal article" date="2011" name="Stand. Genomic Sci.">
        <title>Complete genome sequence of Bacteroides helcogenes type strain (P 36-108).</title>
        <authorList>
            <person name="Pati A."/>
            <person name="Gronow S."/>
            <person name="Zeytun A."/>
            <person name="Lapidus A."/>
            <person name="Nolan M."/>
            <person name="Hammon N."/>
            <person name="Deshpande S."/>
            <person name="Cheng J.F."/>
            <person name="Tapia R."/>
            <person name="Han C."/>
            <person name="Goodwin L."/>
            <person name="Pitluck S."/>
            <person name="Liolios K."/>
            <person name="Pagani I."/>
            <person name="Ivanova N."/>
            <person name="Mavromatis K."/>
            <person name="Chen A."/>
            <person name="Palaniappan K."/>
            <person name="Land M."/>
            <person name="Hauser L."/>
            <person name="Chang Y.J."/>
            <person name="Jeffries C.D."/>
            <person name="Detter J.C."/>
            <person name="Brambilla E."/>
            <person name="Rohde M."/>
            <person name="Goker M."/>
            <person name="Woyke T."/>
            <person name="Bristow J."/>
            <person name="Eisen J.A."/>
            <person name="Markowitz V."/>
            <person name="Hugenholtz P."/>
            <person name="Kyrpides N.C."/>
            <person name="Klenk H.P."/>
            <person name="Lucas S."/>
        </authorList>
    </citation>
    <scope>NUCLEOTIDE SEQUENCE [LARGE SCALE GENOMIC DNA]</scope>
    <source>
        <strain evidence="2">ATCC 35417 / DSM 20613 / JCM 6297 / CCUG 15421 / P 36-108</strain>
    </source>
</reference>
<dbReference type="EMBL" id="CP002352">
    <property type="protein sequence ID" value="ADV43046.1"/>
    <property type="molecule type" value="Genomic_DNA"/>
</dbReference>
<evidence type="ECO:0000313" key="1">
    <source>
        <dbReference type="EMBL" id="ADV43046.1"/>
    </source>
</evidence>
<gene>
    <name evidence="1" type="ordered locus">Bache_1036</name>
</gene>
<dbReference type="HOGENOM" id="CLU_1841162_0_0_10"/>
<dbReference type="AlphaFoldDB" id="E6SRA2"/>
<dbReference type="KEGG" id="bhl:Bache_1036"/>